<dbReference type="RefSeq" id="WP_260723731.1">
    <property type="nucleotide sequence ID" value="NZ_BAAABS010000011.1"/>
</dbReference>
<dbReference type="InterPro" id="IPR023606">
    <property type="entry name" value="CoA-Trfase_III_dom_1_sf"/>
</dbReference>
<gene>
    <name evidence="3" type="ORF">Drose_24685</name>
</gene>
<dbReference type="Proteomes" id="UP001058271">
    <property type="component" value="Chromosome"/>
</dbReference>
<dbReference type="GO" id="GO:0016740">
    <property type="term" value="F:transferase activity"/>
    <property type="evidence" value="ECO:0007669"/>
    <property type="project" value="UniProtKB-KW"/>
</dbReference>
<accession>A0ABY5YYD3</accession>
<dbReference type="Pfam" id="PF02515">
    <property type="entry name" value="CoA_transf_3"/>
    <property type="match status" value="2"/>
</dbReference>
<dbReference type="EMBL" id="CP073721">
    <property type="protein sequence ID" value="UWZ34414.1"/>
    <property type="molecule type" value="Genomic_DNA"/>
</dbReference>
<evidence type="ECO:0000256" key="2">
    <source>
        <dbReference type="SAM" id="MobiDB-lite"/>
    </source>
</evidence>
<dbReference type="InterPro" id="IPR003673">
    <property type="entry name" value="CoA-Trfase_fam_III"/>
</dbReference>
<feature type="region of interest" description="Disordered" evidence="2">
    <location>
        <begin position="340"/>
        <end position="370"/>
    </location>
</feature>
<protein>
    <submittedName>
        <fullName evidence="3">CoA transferase</fullName>
    </submittedName>
</protein>
<sequence>MNASPPAGHLLSGVVVLDLCDNLAGAYCARLLRDAAATVLRPHGQPIHIEDGGTGSSSAARDALARMLNARKEIIADDEVAAAIDRADVVIDSATWSGYDAAGAFAARPGLAAVTVTEFGLSGPWAGRDGGSAIRQAMAGSTYWRGDESLPPVMAGGDMEQFLAGAYAAAAAVAAVRQSRRTGMGDHLDLSLFEVTNLGLTTLGPTLASMWGKAGEDFPHRSLQIPAIERVKDGWVGLCTISARQRQDLMLLIGRPDLADDEALSYAGMPTARSAGVRRAIEDWTESRTGEEVIDAASALRIPVAPIGNGATLLDNEHLDARGFFQPTGTGLRQPGAPFRFHPVEPPAGAREGGGRPESSAPVAAGDPDGTGHLDGLRVLDLTAWWAGPAASHLLAAFGADVVKVESVSHPDGMRYSFVVDPGAHQWWERAPVFFALNTNKRGITLDLTTDRGRELLQELAANADVLIENFSARVLDSFGLDWSAIRARNPGLTVVRMPAFGLDGPWRDRTAFAQTIEQCSGLAWITGHPQGPPVAPRGICDPLAGIHAAFACLSALEGRDRGAATGVVEVSMLEPAVIAAAGQVLAWQLERRLPERLGNGHPGHCPQGVYPTADGAWVSISVRDRDGWRALARQLHRPDWLDVRWDSAEARRAESERIDTAITGWCQRHDAATAVARLVAGGVPAARVDGSGRALRHPQFEHRHFFEPVAHEVAGTHPVPGLPFRSTTFRQPWNRRPAPTLGQHTEEVLHNWLGMSASSVAGLTAAGISGTWPTNVDAVE</sequence>
<dbReference type="PANTHER" id="PTHR48207:SF3">
    <property type="entry name" value="SUCCINATE--HYDROXYMETHYLGLUTARATE COA-TRANSFERASE"/>
    <property type="match status" value="1"/>
</dbReference>
<evidence type="ECO:0000313" key="3">
    <source>
        <dbReference type="EMBL" id="UWZ34414.1"/>
    </source>
</evidence>
<proteinExistence type="predicted"/>
<dbReference type="SUPFAM" id="SSF89796">
    <property type="entry name" value="CoA-transferase family III (CaiB/BaiF)"/>
    <property type="match status" value="2"/>
</dbReference>
<dbReference type="Gene3D" id="3.40.50.10540">
    <property type="entry name" value="Crotonobetainyl-coa:carnitine coa-transferase, domain 1"/>
    <property type="match status" value="2"/>
</dbReference>
<evidence type="ECO:0000313" key="4">
    <source>
        <dbReference type="Proteomes" id="UP001058271"/>
    </source>
</evidence>
<evidence type="ECO:0000256" key="1">
    <source>
        <dbReference type="ARBA" id="ARBA00022679"/>
    </source>
</evidence>
<dbReference type="PANTHER" id="PTHR48207">
    <property type="entry name" value="SUCCINATE--HYDROXYMETHYLGLUTARATE COA-TRANSFERASE"/>
    <property type="match status" value="1"/>
</dbReference>
<reference evidence="3" key="1">
    <citation type="submission" date="2021-04" db="EMBL/GenBank/DDBJ databases">
        <title>Biosynthetic gene clusters of Dactylosporangioum roseum.</title>
        <authorList>
            <person name="Hartkoorn R.C."/>
            <person name="Beaudoing E."/>
            <person name="Hot D."/>
            <person name="Moureu S."/>
        </authorList>
    </citation>
    <scope>NUCLEOTIDE SEQUENCE</scope>
    <source>
        <strain evidence="3">NRRL B-16295</strain>
    </source>
</reference>
<keyword evidence="4" id="KW-1185">Reference proteome</keyword>
<dbReference type="InterPro" id="IPR050483">
    <property type="entry name" value="CoA-transferase_III_domain"/>
</dbReference>
<organism evidence="3 4">
    <name type="scientific">Dactylosporangium roseum</name>
    <dbReference type="NCBI Taxonomy" id="47989"/>
    <lineage>
        <taxon>Bacteria</taxon>
        <taxon>Bacillati</taxon>
        <taxon>Actinomycetota</taxon>
        <taxon>Actinomycetes</taxon>
        <taxon>Micromonosporales</taxon>
        <taxon>Micromonosporaceae</taxon>
        <taxon>Dactylosporangium</taxon>
    </lineage>
</organism>
<name>A0ABY5YYD3_9ACTN</name>
<dbReference type="Gene3D" id="3.30.1540.10">
    <property type="entry name" value="formyl-coa transferase, domain 3"/>
    <property type="match status" value="2"/>
</dbReference>
<keyword evidence="1 3" id="KW-0808">Transferase</keyword>
<dbReference type="InterPro" id="IPR044855">
    <property type="entry name" value="CoA-Trfase_III_dom3_sf"/>
</dbReference>